<dbReference type="NCBIfam" id="TIGR02063">
    <property type="entry name" value="RNase_R"/>
    <property type="match status" value="1"/>
</dbReference>
<dbReference type="Pfam" id="PF08206">
    <property type="entry name" value="OB_RNB"/>
    <property type="match status" value="1"/>
</dbReference>
<dbReference type="NCBIfam" id="TIGR00358">
    <property type="entry name" value="3_prime_RNase"/>
    <property type="match status" value="1"/>
</dbReference>
<protein>
    <recommendedName>
        <fullName evidence="3">exoribonuclease II</fullName>
        <ecNumber evidence="3">3.1.13.1</ecNumber>
    </recommendedName>
</protein>
<sequence length="785" mass="88711">MNDKIRDIVLKFMRAEASRPLNFRELAKGLGIARDERSAFKGIVKALCEEGEIIKTRGGHYGLPTKMNLIKGELTCHPNGFGFVIPDEDEEKAKGDIFIAPRKMKGAMHGDGVVARVENQKSDGRREGSIVRVTARANREVVGIFKRARGSRFVVPSDEKILQDIVIPTRSSLKARDGDIVVVEITAYPARHQPATGKITEVLGDPDDPNVEADIITKKYGLPTTFPEAVTREADKVPTTVTEKERKGRVDLRGRKNFTIDGETARDFDDAVGIERTEQGYKLYVSIADVSHYVKPGTRLDSEAYERATSVYFPDRCIPMLPEALSNEICSLKPGVERLAMTAELDFDRSGRETNARFYESVIKSTERLTYTKVKAILKDKDRELTEQYANIIEDLLVMQELAELLAKRRSREGSIDFDLPEPQILLDMEGRVEDIVRSERNLAHRLIEDFMLAANRAVARLFASKKVPAIYRVHDRPDEAKVADFRDFIKGFGFELKGEATPGSFQKILRAAAGTSEERLINHVLLRSMKQAVYSEENTGHFGLAFKDYTHFTSPIRRYPDLIVHRLLKDILGNKYTGARREQMAAWLPGAALHASQKERKAMEAEREIVDLKKAQFMIDKVGENFPGFISGVTSFGIFVELEEFFVEGLVHITTLNDDYYNFIEKEHCLVGEHTGSVLRLGAKVEVRLVNVDISRRRIELELLNGSTAVPVKKPEKNNNRSSKTEPSGRASKRPKKAPPSGRKKNDTKKNDKKDSEPFYKKFTEDEKKKTKKGRAHKTSKKRR</sequence>
<dbReference type="Gene3D" id="2.40.50.140">
    <property type="entry name" value="Nucleic acid-binding proteins"/>
    <property type="match status" value="2"/>
</dbReference>
<comment type="catalytic activity">
    <reaction evidence="1">
        <text>Exonucleolytic cleavage in the 3'- to 5'-direction to yield nucleoside 5'-phosphates.</text>
        <dbReference type="EC" id="3.1.13.1"/>
    </reaction>
</comment>
<reference evidence="11" key="1">
    <citation type="submission" date="2018-06" db="EMBL/GenBank/DDBJ databases">
        <authorList>
            <person name="Zhirakovskaya E."/>
        </authorList>
    </citation>
    <scope>NUCLEOTIDE SEQUENCE</scope>
</reference>
<keyword evidence="4" id="KW-0963">Cytoplasm</keyword>
<proteinExistence type="inferred from homology"/>
<dbReference type="Pfam" id="PF00575">
    <property type="entry name" value="S1"/>
    <property type="match status" value="1"/>
</dbReference>
<dbReference type="SUPFAM" id="SSF50249">
    <property type="entry name" value="Nucleic acid-binding proteins"/>
    <property type="match status" value="3"/>
</dbReference>
<dbReference type="InterPro" id="IPR050180">
    <property type="entry name" value="RNR_Ribonuclease"/>
</dbReference>
<organism evidence="11">
    <name type="scientific">hydrothermal vent metagenome</name>
    <dbReference type="NCBI Taxonomy" id="652676"/>
    <lineage>
        <taxon>unclassified sequences</taxon>
        <taxon>metagenomes</taxon>
        <taxon>ecological metagenomes</taxon>
    </lineage>
</organism>
<dbReference type="PROSITE" id="PS01175">
    <property type="entry name" value="RIBONUCLEASE_II"/>
    <property type="match status" value="1"/>
</dbReference>
<accession>A0A3B0VAH9</accession>
<feature type="compositionally biased region" description="Basic and acidic residues" evidence="9">
    <location>
        <begin position="745"/>
        <end position="770"/>
    </location>
</feature>
<feature type="region of interest" description="Disordered" evidence="9">
    <location>
        <begin position="712"/>
        <end position="785"/>
    </location>
</feature>
<gene>
    <name evidence="11" type="ORF">MNBD_DELTA02-138</name>
</gene>
<dbReference type="InterPro" id="IPR013223">
    <property type="entry name" value="RNase_B_OB_dom"/>
</dbReference>
<keyword evidence="7" id="KW-0269">Exonuclease</keyword>
<evidence type="ECO:0000256" key="8">
    <source>
        <dbReference type="ARBA" id="ARBA00022884"/>
    </source>
</evidence>
<dbReference type="AlphaFoldDB" id="A0A3B0VAH9"/>
<dbReference type="InterPro" id="IPR003029">
    <property type="entry name" value="S1_domain"/>
</dbReference>
<dbReference type="PANTHER" id="PTHR23355:SF9">
    <property type="entry name" value="DIS3-LIKE EXONUCLEASE 2"/>
    <property type="match status" value="1"/>
</dbReference>
<feature type="compositionally biased region" description="Basic residues" evidence="9">
    <location>
        <begin position="732"/>
        <end position="744"/>
    </location>
</feature>
<dbReference type="Pfam" id="PF00773">
    <property type="entry name" value="RNB"/>
    <property type="match status" value="1"/>
</dbReference>
<dbReference type="FunFam" id="2.40.50.140:FF:000213">
    <property type="entry name" value="Ribonuclease R"/>
    <property type="match status" value="1"/>
</dbReference>
<evidence type="ECO:0000256" key="1">
    <source>
        <dbReference type="ARBA" id="ARBA00001849"/>
    </source>
</evidence>
<dbReference type="HAMAP" id="MF_01895">
    <property type="entry name" value="RNase_R"/>
    <property type="match status" value="1"/>
</dbReference>
<dbReference type="InterPro" id="IPR040476">
    <property type="entry name" value="CSD2"/>
</dbReference>
<dbReference type="GO" id="GO:0008859">
    <property type="term" value="F:exoribonuclease II activity"/>
    <property type="evidence" value="ECO:0007669"/>
    <property type="project" value="UniProtKB-EC"/>
</dbReference>
<keyword evidence="6" id="KW-0378">Hydrolase</keyword>
<dbReference type="InterPro" id="IPR004476">
    <property type="entry name" value="RNase_II/RNase_R"/>
</dbReference>
<comment type="subcellular location">
    <subcellularLocation>
        <location evidence="2">Cytoplasm</location>
    </subcellularLocation>
</comment>
<evidence type="ECO:0000256" key="9">
    <source>
        <dbReference type="SAM" id="MobiDB-lite"/>
    </source>
</evidence>
<keyword evidence="5" id="KW-0540">Nuclease</keyword>
<dbReference type="SMART" id="SM00357">
    <property type="entry name" value="CSP"/>
    <property type="match status" value="1"/>
</dbReference>
<dbReference type="GO" id="GO:0006402">
    <property type="term" value="P:mRNA catabolic process"/>
    <property type="evidence" value="ECO:0007669"/>
    <property type="project" value="TreeGrafter"/>
</dbReference>
<dbReference type="InterPro" id="IPR011805">
    <property type="entry name" value="RNase_R"/>
</dbReference>
<dbReference type="InterPro" id="IPR011129">
    <property type="entry name" value="CSD"/>
</dbReference>
<feature type="compositionally biased region" description="Basic residues" evidence="9">
    <location>
        <begin position="771"/>
        <end position="785"/>
    </location>
</feature>
<evidence type="ECO:0000256" key="5">
    <source>
        <dbReference type="ARBA" id="ARBA00022722"/>
    </source>
</evidence>
<dbReference type="Pfam" id="PF17876">
    <property type="entry name" value="CSD2"/>
    <property type="match status" value="1"/>
</dbReference>
<dbReference type="EC" id="3.1.13.1" evidence="3"/>
<dbReference type="InterPro" id="IPR001900">
    <property type="entry name" value="RNase_II/R"/>
</dbReference>
<dbReference type="CDD" id="cd04471">
    <property type="entry name" value="S1_RNase_R"/>
    <property type="match status" value="1"/>
</dbReference>
<evidence type="ECO:0000256" key="4">
    <source>
        <dbReference type="ARBA" id="ARBA00022490"/>
    </source>
</evidence>
<evidence type="ECO:0000256" key="3">
    <source>
        <dbReference type="ARBA" id="ARBA00012163"/>
    </source>
</evidence>
<evidence type="ECO:0000259" key="10">
    <source>
        <dbReference type="PROSITE" id="PS50126"/>
    </source>
</evidence>
<evidence type="ECO:0000256" key="7">
    <source>
        <dbReference type="ARBA" id="ARBA00022839"/>
    </source>
</evidence>
<dbReference type="GO" id="GO:0005829">
    <property type="term" value="C:cytosol"/>
    <property type="evidence" value="ECO:0007669"/>
    <property type="project" value="TreeGrafter"/>
</dbReference>
<keyword evidence="8" id="KW-0694">RNA-binding</keyword>
<dbReference type="PANTHER" id="PTHR23355">
    <property type="entry name" value="RIBONUCLEASE"/>
    <property type="match status" value="1"/>
</dbReference>
<dbReference type="GO" id="GO:0003723">
    <property type="term" value="F:RNA binding"/>
    <property type="evidence" value="ECO:0007669"/>
    <property type="project" value="UniProtKB-KW"/>
</dbReference>
<evidence type="ECO:0000256" key="6">
    <source>
        <dbReference type="ARBA" id="ARBA00022801"/>
    </source>
</evidence>
<dbReference type="InterPro" id="IPR022966">
    <property type="entry name" value="RNase_II/R_CS"/>
</dbReference>
<name>A0A3B0VAH9_9ZZZZ</name>
<evidence type="ECO:0000256" key="2">
    <source>
        <dbReference type="ARBA" id="ARBA00004496"/>
    </source>
</evidence>
<dbReference type="SMART" id="SM00955">
    <property type="entry name" value="RNB"/>
    <property type="match status" value="1"/>
</dbReference>
<dbReference type="InterPro" id="IPR012340">
    <property type="entry name" value="NA-bd_OB-fold"/>
</dbReference>
<dbReference type="EMBL" id="UOEZ01000021">
    <property type="protein sequence ID" value="VAW35207.1"/>
    <property type="molecule type" value="Genomic_DNA"/>
</dbReference>
<feature type="domain" description="S1 motif" evidence="10">
    <location>
        <begin position="624"/>
        <end position="705"/>
    </location>
</feature>
<dbReference type="PROSITE" id="PS50126">
    <property type="entry name" value="S1"/>
    <property type="match status" value="1"/>
</dbReference>
<evidence type="ECO:0000313" key="11">
    <source>
        <dbReference type="EMBL" id="VAW35207.1"/>
    </source>
</evidence>
<dbReference type="SMART" id="SM00316">
    <property type="entry name" value="S1"/>
    <property type="match status" value="1"/>
</dbReference>